<dbReference type="EMBL" id="CAKXYY010000035">
    <property type="protein sequence ID" value="CAH2355835.1"/>
    <property type="molecule type" value="Genomic_DNA"/>
</dbReference>
<feature type="compositionally biased region" description="Polar residues" evidence="8">
    <location>
        <begin position="1"/>
        <end position="11"/>
    </location>
</feature>
<comment type="subcellular location">
    <subcellularLocation>
        <location evidence="1">Nucleus</location>
    </subcellularLocation>
</comment>
<dbReference type="Proteomes" id="UP000837801">
    <property type="component" value="Unassembled WGS sequence"/>
</dbReference>
<keyword evidence="2" id="KW-0479">Metal-binding</keyword>
<feature type="region of interest" description="Disordered" evidence="8">
    <location>
        <begin position="726"/>
        <end position="745"/>
    </location>
</feature>
<dbReference type="AlphaFoldDB" id="A0A9P0QVL1"/>
<dbReference type="InterPro" id="IPR051711">
    <property type="entry name" value="Stress_Response_Reg"/>
</dbReference>
<sequence length="964" mass="109006">MVQSEEQSTNLTSSMNHSVSHNSSVTGIKPTSSNSANAANKRRRVTRACDECRKKKVKCDGKQPCLHCTVYSYNCTYQSPNTRNKKSAIAPEKQTLSMITAAVNQHHNQHNQQANSWAQPFKSPQQSQSEISDRNAVYKNIIKLMFPKLNFDEDQSNIASLMKLEKFEKVITYLTKLKGPGESINIQEITNLYMDGQSPLKAERMERQSSVSSVDDQISVTSNSIGREIKIILPSKEVALKLIYTTWNEACVLFRFYHRPSLLEEVDLLYSIEPINYTDRQQKFLPFMYSILACGSLFSKSMTPPSSNQGSQSEKSAATAEAAAAANSNESLEDDGFRYFMEARKLIDITNVGDIISIQTIVMMVLYLQCSARLSTCYSYIGIALRSALKEGLHRNLSIFQNAKNKLTPIEIDTRKRLFYTIYKMDIYINSLLGLPRSINEDEFDQEFPEELDDENITVDSFNYEEQQGRLSSAGCANHHTKLMLIISHIVRDLYPIKLHKKGGSVSGAGSIPGERHGVDRLTPEYTHSKVTEIELELKLWLDNLPSELKPTDPNVSDSGKHIPKKFLLANCYLHLAFLNCQIMLYRPFIHFISNGTINRKSDPRSLIRGRNCIKVARMVVKLANKMIDQNLLIGTYWFSMYTIFFSIACLIYYFHFANYTNNNNSTTAGVNYAGVLFDDDLNIDMIKKDIEIGKKVLDCLKNNSNSSLRIFNILKNLFEQLNRRTATNSKDKNGNEPIIHGNENAAAEHFEQERKQSPMKDMKVESTFINFDSMNNFNSIDNPPRKRSMSAYFNPTFSLDTNENFKVENDIEPAVTKPNKPHPLSQSVLNSTKDSSNRSSALPTAATSSYSDDNLSTDDYMPGVIDKLDAQIFGRILPPYMLEKNAKIAAAVNGHSNFNSRMNSNSASNVDIQSFDNEQGFDDANVDLDQFDFGQLENLMFDNTIDQLDPFNPQYSQQASPGR</sequence>
<dbReference type="GO" id="GO:0006351">
    <property type="term" value="P:DNA-templated transcription"/>
    <property type="evidence" value="ECO:0007669"/>
    <property type="project" value="InterPro"/>
</dbReference>
<dbReference type="Pfam" id="PF04082">
    <property type="entry name" value="Fungal_trans"/>
    <property type="match status" value="1"/>
</dbReference>
<dbReference type="PROSITE" id="PS50048">
    <property type="entry name" value="ZN2_CY6_FUNGAL_2"/>
    <property type="match status" value="1"/>
</dbReference>
<dbReference type="PANTHER" id="PTHR47540:SF1">
    <property type="entry name" value="ACTIVATOR OF STRESS GENES 1-RELATED"/>
    <property type="match status" value="1"/>
</dbReference>
<dbReference type="GO" id="GO:0005634">
    <property type="term" value="C:nucleus"/>
    <property type="evidence" value="ECO:0007669"/>
    <property type="project" value="UniProtKB-SubCell"/>
</dbReference>
<evidence type="ECO:0000256" key="6">
    <source>
        <dbReference type="ARBA" id="ARBA00023163"/>
    </source>
</evidence>
<dbReference type="InterPro" id="IPR036864">
    <property type="entry name" value="Zn2-C6_fun-type_DNA-bd_sf"/>
</dbReference>
<keyword evidence="5" id="KW-0238">DNA-binding</keyword>
<keyword evidence="9" id="KW-1133">Transmembrane helix</keyword>
<proteinExistence type="predicted"/>
<feature type="transmembrane region" description="Helical" evidence="9">
    <location>
        <begin position="632"/>
        <end position="655"/>
    </location>
</feature>
<keyword evidence="12" id="KW-1185">Reference proteome</keyword>
<feature type="compositionally biased region" description="Polar residues" evidence="8">
    <location>
        <begin position="825"/>
        <end position="855"/>
    </location>
</feature>
<evidence type="ECO:0000259" key="10">
    <source>
        <dbReference type="PROSITE" id="PS50048"/>
    </source>
</evidence>
<keyword evidence="7" id="KW-0539">Nucleus</keyword>
<dbReference type="SUPFAM" id="SSF57701">
    <property type="entry name" value="Zn2/Cys6 DNA-binding domain"/>
    <property type="match status" value="1"/>
</dbReference>
<reference evidence="11" key="1">
    <citation type="submission" date="2022-03" db="EMBL/GenBank/DDBJ databases">
        <authorList>
            <person name="Legras J.-L."/>
            <person name="Devillers H."/>
            <person name="Grondin C."/>
        </authorList>
    </citation>
    <scope>NUCLEOTIDE SEQUENCE</scope>
    <source>
        <strain evidence="11">CLIB 1423</strain>
    </source>
</reference>
<keyword evidence="3" id="KW-0862">Zinc</keyword>
<evidence type="ECO:0000256" key="2">
    <source>
        <dbReference type="ARBA" id="ARBA00022723"/>
    </source>
</evidence>
<dbReference type="SMART" id="SM00066">
    <property type="entry name" value="GAL4"/>
    <property type="match status" value="1"/>
</dbReference>
<feature type="region of interest" description="Disordered" evidence="8">
    <location>
        <begin position="110"/>
        <end position="130"/>
    </location>
</feature>
<dbReference type="PROSITE" id="PS00463">
    <property type="entry name" value="ZN2_CY6_FUNGAL_1"/>
    <property type="match status" value="1"/>
</dbReference>
<dbReference type="InterPro" id="IPR001138">
    <property type="entry name" value="Zn2Cys6_DnaBD"/>
</dbReference>
<evidence type="ECO:0000256" key="7">
    <source>
        <dbReference type="ARBA" id="ARBA00023242"/>
    </source>
</evidence>
<dbReference type="Pfam" id="PF00172">
    <property type="entry name" value="Zn_clus"/>
    <property type="match status" value="1"/>
</dbReference>
<comment type="caution">
    <text evidence="11">The sequence shown here is derived from an EMBL/GenBank/DDBJ whole genome shotgun (WGS) entry which is preliminary data.</text>
</comment>
<feature type="region of interest" description="Disordered" evidence="8">
    <location>
        <begin position="1"/>
        <end position="45"/>
    </location>
</feature>
<dbReference type="GO" id="GO:0000981">
    <property type="term" value="F:DNA-binding transcription factor activity, RNA polymerase II-specific"/>
    <property type="evidence" value="ECO:0007669"/>
    <property type="project" value="InterPro"/>
</dbReference>
<dbReference type="Gene3D" id="4.10.240.10">
    <property type="entry name" value="Zn(2)-C6 fungal-type DNA-binding domain"/>
    <property type="match status" value="1"/>
</dbReference>
<dbReference type="CDD" id="cd12148">
    <property type="entry name" value="fungal_TF_MHR"/>
    <property type="match status" value="1"/>
</dbReference>
<dbReference type="InterPro" id="IPR007219">
    <property type="entry name" value="XnlR_reg_dom"/>
</dbReference>
<keyword evidence="9" id="KW-0812">Transmembrane</keyword>
<dbReference type="OrthoDB" id="422427at2759"/>
<organism evidence="11 12">
    <name type="scientific">[Candida] railenensis</name>
    <dbReference type="NCBI Taxonomy" id="45579"/>
    <lineage>
        <taxon>Eukaryota</taxon>
        <taxon>Fungi</taxon>
        <taxon>Dikarya</taxon>
        <taxon>Ascomycota</taxon>
        <taxon>Saccharomycotina</taxon>
        <taxon>Pichiomycetes</taxon>
        <taxon>Debaryomycetaceae</taxon>
        <taxon>Kurtzmaniella</taxon>
    </lineage>
</organism>
<evidence type="ECO:0000256" key="9">
    <source>
        <dbReference type="SAM" id="Phobius"/>
    </source>
</evidence>
<evidence type="ECO:0000313" key="11">
    <source>
        <dbReference type="EMBL" id="CAH2355835.1"/>
    </source>
</evidence>
<evidence type="ECO:0000256" key="5">
    <source>
        <dbReference type="ARBA" id="ARBA00023125"/>
    </source>
</evidence>
<feature type="region of interest" description="Disordered" evidence="8">
    <location>
        <begin position="814"/>
        <end position="857"/>
    </location>
</feature>
<accession>A0A9P0QVL1</accession>
<evidence type="ECO:0000256" key="4">
    <source>
        <dbReference type="ARBA" id="ARBA00023015"/>
    </source>
</evidence>
<keyword evidence="6" id="KW-0804">Transcription</keyword>
<dbReference type="PANTHER" id="PTHR47540">
    <property type="entry name" value="THIAMINE REPRESSIBLE GENES REGULATORY PROTEIN THI5"/>
    <property type="match status" value="1"/>
</dbReference>
<keyword evidence="4" id="KW-0805">Transcription regulation</keyword>
<dbReference type="GO" id="GO:0008270">
    <property type="term" value="F:zinc ion binding"/>
    <property type="evidence" value="ECO:0007669"/>
    <property type="project" value="InterPro"/>
</dbReference>
<dbReference type="GO" id="GO:0043565">
    <property type="term" value="F:sequence-specific DNA binding"/>
    <property type="evidence" value="ECO:0007669"/>
    <property type="project" value="TreeGrafter"/>
</dbReference>
<protein>
    <submittedName>
        <fullName evidence="11">Activator of stress genes 1</fullName>
    </submittedName>
</protein>
<evidence type="ECO:0000313" key="12">
    <source>
        <dbReference type="Proteomes" id="UP000837801"/>
    </source>
</evidence>
<evidence type="ECO:0000256" key="1">
    <source>
        <dbReference type="ARBA" id="ARBA00004123"/>
    </source>
</evidence>
<dbReference type="CDD" id="cd00067">
    <property type="entry name" value="GAL4"/>
    <property type="match status" value="1"/>
</dbReference>
<dbReference type="SMART" id="SM00906">
    <property type="entry name" value="Fungal_trans"/>
    <property type="match status" value="1"/>
</dbReference>
<keyword evidence="9" id="KW-0472">Membrane</keyword>
<dbReference type="GO" id="GO:0045944">
    <property type="term" value="P:positive regulation of transcription by RNA polymerase II"/>
    <property type="evidence" value="ECO:0007669"/>
    <property type="project" value="TreeGrafter"/>
</dbReference>
<feature type="compositionally biased region" description="Polar residues" evidence="8">
    <location>
        <begin position="29"/>
        <end position="38"/>
    </location>
</feature>
<evidence type="ECO:0000256" key="8">
    <source>
        <dbReference type="SAM" id="MobiDB-lite"/>
    </source>
</evidence>
<feature type="compositionally biased region" description="Low complexity" evidence="8">
    <location>
        <begin position="12"/>
        <end position="26"/>
    </location>
</feature>
<feature type="compositionally biased region" description="Polar residues" evidence="8">
    <location>
        <begin position="116"/>
        <end position="130"/>
    </location>
</feature>
<feature type="domain" description="Zn(2)-C6 fungal-type" evidence="10">
    <location>
        <begin position="48"/>
        <end position="77"/>
    </location>
</feature>
<name>A0A9P0QVL1_9ASCO</name>
<evidence type="ECO:0000256" key="3">
    <source>
        <dbReference type="ARBA" id="ARBA00022833"/>
    </source>
</evidence>
<gene>
    <name evidence="11" type="ORF">CLIB1423_35S00672</name>
</gene>